<dbReference type="Proteomes" id="UP001196408">
    <property type="component" value="Unassembled WGS sequence"/>
</dbReference>
<organism evidence="2 4">
    <name type="scientific">Catenibacterium mitsuokai</name>
    <dbReference type="NCBI Taxonomy" id="100886"/>
    <lineage>
        <taxon>Bacteria</taxon>
        <taxon>Bacillati</taxon>
        <taxon>Bacillota</taxon>
        <taxon>Erysipelotrichia</taxon>
        <taxon>Erysipelotrichales</taxon>
        <taxon>Coprobacillaceae</taxon>
        <taxon>Catenibacterium</taxon>
    </lineage>
</organism>
<reference evidence="2 5" key="1">
    <citation type="submission" date="2021-06" db="EMBL/GenBank/DDBJ databases">
        <title>Collection of gut derived symbiotic bacterial strains cultured from healthy donors.</title>
        <authorList>
            <person name="Lin H."/>
            <person name="Littmann E."/>
            <person name="Pamer E.G."/>
        </authorList>
    </citation>
    <scope>NUCLEOTIDE SEQUENCE</scope>
    <source>
        <strain evidence="3 5">MSK.21.70</strain>
        <strain evidence="2">MSK.21.82</strain>
    </source>
</reference>
<dbReference type="EMBL" id="JAHOEF010000056">
    <property type="protein sequence ID" value="MBV3383220.1"/>
    <property type="molecule type" value="Genomic_DNA"/>
</dbReference>
<dbReference type="AlphaFoldDB" id="A0AAW4MVJ3"/>
<gene>
    <name evidence="2" type="ORF">KSV97_08315</name>
    <name evidence="3" type="ORF">KSW06_08180</name>
</gene>
<evidence type="ECO:0000313" key="5">
    <source>
        <dbReference type="Proteomes" id="UP001197492"/>
    </source>
</evidence>
<evidence type="ECO:0000313" key="2">
    <source>
        <dbReference type="EMBL" id="MBV3383220.1"/>
    </source>
</evidence>
<keyword evidence="5" id="KW-1185">Reference proteome</keyword>
<proteinExistence type="predicted"/>
<protein>
    <recommendedName>
        <fullName evidence="6">DUF3592 domain-containing protein</fullName>
    </recommendedName>
</protein>
<keyword evidence="1" id="KW-0472">Membrane</keyword>
<comment type="caution">
    <text evidence="2">The sequence shown here is derived from an EMBL/GenBank/DDBJ whole genome shotgun (WGS) entry which is preliminary data.</text>
</comment>
<keyword evidence="1" id="KW-1133">Transmembrane helix</keyword>
<dbReference type="RefSeq" id="WP_022424551.1">
    <property type="nucleotide sequence ID" value="NZ_JAHOEB010000054.1"/>
</dbReference>
<evidence type="ECO:0000313" key="4">
    <source>
        <dbReference type="Proteomes" id="UP001196408"/>
    </source>
</evidence>
<accession>A0AAW4MVJ3</accession>
<keyword evidence="1" id="KW-0812">Transmembrane</keyword>
<dbReference type="EMBL" id="JAHOEL010000054">
    <property type="protein sequence ID" value="MBV3393229.1"/>
    <property type="molecule type" value="Genomic_DNA"/>
</dbReference>
<sequence>MNMNTSFFSFKSGSPFMIILSIILGTLLMAYGIYEIFFKKDKREIKGIYHGYKKVNNLYCRPIFQYSYGTKKYNQASIQEFKVEKIEKDYVKGQEYPIYLGEQANTFYLKKKNTWSNYLLIVAGILFYVSAILGYLGF</sequence>
<feature type="transmembrane region" description="Helical" evidence="1">
    <location>
        <begin position="16"/>
        <end position="37"/>
    </location>
</feature>
<name>A0AAW4MVJ3_9FIRM</name>
<dbReference type="Proteomes" id="UP001197492">
    <property type="component" value="Unassembled WGS sequence"/>
</dbReference>
<evidence type="ECO:0008006" key="6">
    <source>
        <dbReference type="Google" id="ProtNLM"/>
    </source>
</evidence>
<feature type="transmembrane region" description="Helical" evidence="1">
    <location>
        <begin position="118"/>
        <end position="137"/>
    </location>
</feature>
<evidence type="ECO:0000256" key="1">
    <source>
        <dbReference type="SAM" id="Phobius"/>
    </source>
</evidence>
<evidence type="ECO:0000313" key="3">
    <source>
        <dbReference type="EMBL" id="MBV3393229.1"/>
    </source>
</evidence>